<keyword evidence="4" id="KW-1185">Reference proteome</keyword>
<name>A0A840L3U3_9BURK</name>
<dbReference type="Proteomes" id="UP000562027">
    <property type="component" value="Unassembled WGS sequence"/>
</dbReference>
<dbReference type="Pfam" id="PF11977">
    <property type="entry name" value="RNase_Zc3h12a"/>
    <property type="match status" value="1"/>
</dbReference>
<dbReference type="EMBL" id="JACHLP010000003">
    <property type="protein sequence ID" value="MBB4843184.1"/>
    <property type="molecule type" value="Genomic_DNA"/>
</dbReference>
<reference evidence="3 4" key="1">
    <citation type="submission" date="2020-08" db="EMBL/GenBank/DDBJ databases">
        <title>Functional genomics of gut bacteria from endangered species of beetles.</title>
        <authorList>
            <person name="Carlos-Shanley C."/>
        </authorList>
    </citation>
    <scope>NUCLEOTIDE SEQUENCE [LARGE SCALE GENOMIC DNA]</scope>
    <source>
        <strain evidence="3 4">S00239</strain>
    </source>
</reference>
<dbReference type="AlphaFoldDB" id="A0A840L3U3"/>
<evidence type="ECO:0000256" key="1">
    <source>
        <dbReference type="SAM" id="Coils"/>
    </source>
</evidence>
<dbReference type="Gene3D" id="3.40.50.11980">
    <property type="match status" value="1"/>
</dbReference>
<evidence type="ECO:0000259" key="2">
    <source>
        <dbReference type="Pfam" id="PF11977"/>
    </source>
</evidence>
<protein>
    <submittedName>
        <fullName evidence="3">Putative nucleic acid-binding Zn-ribbon protein</fullName>
    </submittedName>
</protein>
<dbReference type="RefSeq" id="WP_184298223.1">
    <property type="nucleotide sequence ID" value="NZ_JACHLP010000003.1"/>
</dbReference>
<feature type="coiled-coil region" evidence="1">
    <location>
        <begin position="102"/>
        <end position="136"/>
    </location>
</feature>
<proteinExistence type="predicted"/>
<evidence type="ECO:0000313" key="4">
    <source>
        <dbReference type="Proteomes" id="UP000562027"/>
    </source>
</evidence>
<feature type="coiled-coil region" evidence="1">
    <location>
        <begin position="3"/>
        <end position="59"/>
    </location>
</feature>
<sequence length="409" mass="46761">MIVNPFEEEIEALETQLREANSKLPHWQTMLANFQTFDFESANAKLHQCERDLAAATAALQGAHEAESGLESEIELTEPKLRIGFNPRTWFAPERTIARRHVEQLQKSLSAQKQSVEDLKSRKLTAERALREAKSEIDRVRKFDPLLAQAAIDALQKVVDRTRPRLDAIRARNEDLVAAIAGPVRQLNELQLELNRVQDTIRRCKAFKVALENSFSRSDKWRTHEECEQAFNDRDPNAVLGRSQFKQTKLEELVGKVEKQVKGLIKTTTTIEHFVIDGNNLCYDHGTLFGTAALDVLVPAISQRYRVTLMFDSSIRYRLSTNQKALAARYERYARVHICRNKREADEIILLHAEAPRSAVISNDQYREWASSRAVVEERVLSYELVGDKLYVPALKLSLDVDRSQDVRG</sequence>
<dbReference type="InterPro" id="IPR021869">
    <property type="entry name" value="RNase_Zc3h12_NYN"/>
</dbReference>
<evidence type="ECO:0000313" key="3">
    <source>
        <dbReference type="EMBL" id="MBB4843184.1"/>
    </source>
</evidence>
<accession>A0A840L3U3</accession>
<feature type="domain" description="RNase NYN" evidence="2">
    <location>
        <begin position="273"/>
        <end position="393"/>
    </location>
</feature>
<gene>
    <name evidence="3" type="ORF">HNP55_001703</name>
</gene>
<organism evidence="3 4">
    <name type="scientific">Roseateles oligotrophus</name>
    <dbReference type="NCBI Taxonomy" id="1769250"/>
    <lineage>
        <taxon>Bacteria</taxon>
        <taxon>Pseudomonadati</taxon>
        <taxon>Pseudomonadota</taxon>
        <taxon>Betaproteobacteria</taxon>
        <taxon>Burkholderiales</taxon>
        <taxon>Sphaerotilaceae</taxon>
        <taxon>Roseateles</taxon>
    </lineage>
</organism>
<keyword evidence="1" id="KW-0175">Coiled coil</keyword>
<comment type="caution">
    <text evidence="3">The sequence shown here is derived from an EMBL/GenBank/DDBJ whole genome shotgun (WGS) entry which is preliminary data.</text>
</comment>